<accession>A0A1H4IR30</accession>
<reference evidence="3" key="1">
    <citation type="submission" date="2016-10" db="EMBL/GenBank/DDBJ databases">
        <authorList>
            <person name="Varghese N."/>
        </authorList>
    </citation>
    <scope>NUCLEOTIDE SEQUENCE [LARGE SCALE GENOMIC DNA]</scope>
    <source>
        <strain evidence="3">DSM 44719</strain>
    </source>
</reference>
<feature type="domain" description="VapC45 PIN like" evidence="1">
    <location>
        <begin position="14"/>
        <end position="93"/>
    </location>
</feature>
<dbReference type="InterPro" id="IPR041375">
    <property type="entry name" value="VapC45_PIN-like"/>
</dbReference>
<gene>
    <name evidence="2" type="ORF">SAMN04490220_0406</name>
</gene>
<evidence type="ECO:0000313" key="3">
    <source>
        <dbReference type="Proteomes" id="UP000183407"/>
    </source>
</evidence>
<dbReference type="AlphaFoldDB" id="A0A1H4IR30"/>
<organism evidence="2 3">
    <name type="scientific">Rhodococcus jostii</name>
    <dbReference type="NCBI Taxonomy" id="132919"/>
    <lineage>
        <taxon>Bacteria</taxon>
        <taxon>Bacillati</taxon>
        <taxon>Actinomycetota</taxon>
        <taxon>Actinomycetes</taxon>
        <taxon>Mycobacteriales</taxon>
        <taxon>Nocardiaceae</taxon>
        <taxon>Rhodococcus</taxon>
    </lineage>
</organism>
<name>A0A1H4IR30_RHOJO</name>
<dbReference type="Pfam" id="PF18478">
    <property type="entry name" value="PIN_10"/>
    <property type="match status" value="1"/>
</dbReference>
<proteinExistence type="predicted"/>
<sequence length="139" mass="15831">MSKRLKSSRKSRRPVVLLDRCIPPGVGKALTHFDIEHRTLDDIYGHGVGQDIEDVRWIEDSAAEGLIALTQNFRIARVHHEAEAIRTFGARVLSYHRASLTKEAKALILGRHMQTVRRLHDHSGPAFWRVSPLNVLRDI</sequence>
<evidence type="ECO:0000259" key="1">
    <source>
        <dbReference type="Pfam" id="PF18478"/>
    </source>
</evidence>
<evidence type="ECO:0000313" key="2">
    <source>
        <dbReference type="EMBL" id="SEB36497.1"/>
    </source>
</evidence>
<dbReference type="Proteomes" id="UP000183407">
    <property type="component" value="Unassembled WGS sequence"/>
</dbReference>
<protein>
    <recommendedName>
        <fullName evidence="1">VapC45 PIN like domain-containing protein</fullName>
    </recommendedName>
</protein>
<dbReference type="EMBL" id="FNTL01000002">
    <property type="protein sequence ID" value="SEB36497.1"/>
    <property type="molecule type" value="Genomic_DNA"/>
</dbReference>